<dbReference type="STRING" id="1802391.A3D72_01865"/>
<dbReference type="AlphaFoldDB" id="A0A1F7U2W5"/>
<proteinExistence type="predicted"/>
<gene>
    <name evidence="1" type="ORF">A3D72_01865</name>
</gene>
<accession>A0A1F7U2W5</accession>
<evidence type="ECO:0008006" key="3">
    <source>
        <dbReference type="Google" id="ProtNLM"/>
    </source>
</evidence>
<name>A0A1F7U2W5_9BACT</name>
<sequence length="213" mass="23822">MLYLYSGTDRKKAYAAMGVALTKTAKKGSHIVRITDANAPADLGAALRGAGMFDESRVVVLNGVLANEEMHTTLLDSLAHMRDSEEIFFILEEKPDAATRKQIEKYAEHSERYDKPSEKKSGDIFAIAGALRRADKKALWVNYQRQLADNAAPEAIHGVLFWAAKDMFMKSSSKEQQNRAKNLITQLAELPHEARRHGEELEYALERFVLSGV</sequence>
<comment type="caution">
    <text evidence="1">The sequence shown here is derived from an EMBL/GenBank/DDBJ whole genome shotgun (WGS) entry which is preliminary data.</text>
</comment>
<evidence type="ECO:0000313" key="2">
    <source>
        <dbReference type="Proteomes" id="UP000176303"/>
    </source>
</evidence>
<organism evidence="1 2">
    <name type="scientific">Candidatus Uhrbacteria bacterium RIFCSPHIGHO2_02_FULL_57_19</name>
    <dbReference type="NCBI Taxonomy" id="1802391"/>
    <lineage>
        <taxon>Bacteria</taxon>
        <taxon>Candidatus Uhriibacteriota</taxon>
    </lineage>
</organism>
<reference evidence="1 2" key="1">
    <citation type="journal article" date="2016" name="Nat. Commun.">
        <title>Thousands of microbial genomes shed light on interconnected biogeochemical processes in an aquifer system.</title>
        <authorList>
            <person name="Anantharaman K."/>
            <person name="Brown C.T."/>
            <person name="Hug L.A."/>
            <person name="Sharon I."/>
            <person name="Castelle C.J."/>
            <person name="Probst A.J."/>
            <person name="Thomas B.C."/>
            <person name="Singh A."/>
            <person name="Wilkins M.J."/>
            <person name="Karaoz U."/>
            <person name="Brodie E.L."/>
            <person name="Williams K.H."/>
            <person name="Hubbard S.S."/>
            <person name="Banfield J.F."/>
        </authorList>
    </citation>
    <scope>NUCLEOTIDE SEQUENCE [LARGE SCALE GENOMIC DNA]</scope>
</reference>
<dbReference type="Proteomes" id="UP000176303">
    <property type="component" value="Unassembled WGS sequence"/>
</dbReference>
<evidence type="ECO:0000313" key="1">
    <source>
        <dbReference type="EMBL" id="OGL72620.1"/>
    </source>
</evidence>
<protein>
    <recommendedName>
        <fullName evidence="3">DNA polymerase III delta N-terminal domain-containing protein</fullName>
    </recommendedName>
</protein>
<dbReference type="EMBL" id="MGDZ01000057">
    <property type="protein sequence ID" value="OGL72620.1"/>
    <property type="molecule type" value="Genomic_DNA"/>
</dbReference>